<comment type="caution">
    <text evidence="6">The sequence shown here is derived from an EMBL/GenBank/DDBJ whole genome shotgun (WGS) entry which is preliminary data.</text>
</comment>
<keyword evidence="7" id="KW-1185">Reference proteome</keyword>
<dbReference type="Proteomes" id="UP000198211">
    <property type="component" value="Unassembled WGS sequence"/>
</dbReference>
<organism evidence="6 7">
    <name type="scientific">Phytophthora megakarya</name>
    <dbReference type="NCBI Taxonomy" id="4795"/>
    <lineage>
        <taxon>Eukaryota</taxon>
        <taxon>Sar</taxon>
        <taxon>Stramenopiles</taxon>
        <taxon>Oomycota</taxon>
        <taxon>Peronosporomycetes</taxon>
        <taxon>Peronosporales</taxon>
        <taxon>Peronosporaceae</taxon>
        <taxon>Phytophthora</taxon>
    </lineage>
</organism>
<evidence type="ECO:0000313" key="6">
    <source>
        <dbReference type="EMBL" id="OWZ22368.1"/>
    </source>
</evidence>
<reference evidence="7" key="1">
    <citation type="submission" date="2017-03" db="EMBL/GenBank/DDBJ databases">
        <title>Phytopthora megakarya and P. palmivora, two closely related causual agents of cacao black pod achieved similar genome size and gene model numbers by different mechanisms.</title>
        <authorList>
            <person name="Ali S."/>
            <person name="Shao J."/>
            <person name="Larry D.J."/>
            <person name="Kronmiller B."/>
            <person name="Shen D."/>
            <person name="Strem M.D."/>
            <person name="Melnick R.L."/>
            <person name="Guiltinan M.J."/>
            <person name="Tyler B.M."/>
            <person name="Meinhardt L.W."/>
            <person name="Bailey B.A."/>
        </authorList>
    </citation>
    <scope>NUCLEOTIDE SEQUENCE [LARGE SCALE GENOMIC DNA]</scope>
    <source>
        <strain evidence="7">zdho120</strain>
    </source>
</reference>
<evidence type="ECO:0000256" key="2">
    <source>
        <dbReference type="ARBA" id="ARBA00004496"/>
    </source>
</evidence>
<dbReference type="InterPro" id="IPR044159">
    <property type="entry name" value="IQM"/>
</dbReference>
<evidence type="ECO:0000256" key="5">
    <source>
        <dbReference type="SAM" id="MobiDB-lite"/>
    </source>
</evidence>
<proteinExistence type="predicted"/>
<dbReference type="GO" id="GO:0005634">
    <property type="term" value="C:nucleus"/>
    <property type="evidence" value="ECO:0007669"/>
    <property type="project" value="UniProtKB-SubCell"/>
</dbReference>
<dbReference type="PANTHER" id="PTHR31250">
    <property type="entry name" value="IQ DOMAIN-CONTAINING PROTEIN IQM3"/>
    <property type="match status" value="1"/>
</dbReference>
<gene>
    <name evidence="6" type="ORF">PHMEG_0002958</name>
</gene>
<evidence type="ECO:0000313" key="7">
    <source>
        <dbReference type="Proteomes" id="UP000198211"/>
    </source>
</evidence>
<dbReference type="OrthoDB" id="7344096at2759"/>
<dbReference type="EMBL" id="NBNE01000143">
    <property type="protein sequence ID" value="OWZ22368.1"/>
    <property type="molecule type" value="Genomic_DNA"/>
</dbReference>
<dbReference type="GO" id="GO:0005737">
    <property type="term" value="C:cytoplasm"/>
    <property type="evidence" value="ECO:0007669"/>
    <property type="project" value="UniProtKB-SubCell"/>
</dbReference>
<dbReference type="PANTHER" id="PTHR31250:SF27">
    <property type="entry name" value="IQ DOMAIN-CONTAINING PROTEIN IQM5"/>
    <property type="match status" value="1"/>
</dbReference>
<name>A0A225WZI1_9STRA</name>
<evidence type="ECO:0000256" key="4">
    <source>
        <dbReference type="ARBA" id="ARBA00023242"/>
    </source>
</evidence>
<comment type="subcellular location">
    <subcellularLocation>
        <location evidence="2">Cytoplasm</location>
    </subcellularLocation>
    <subcellularLocation>
        <location evidence="1">Nucleus</location>
    </subcellularLocation>
</comment>
<accession>A0A225WZI1</accession>
<dbReference type="STRING" id="4795.A0A225WZI1"/>
<feature type="region of interest" description="Disordered" evidence="5">
    <location>
        <begin position="246"/>
        <end position="266"/>
    </location>
</feature>
<evidence type="ECO:0000256" key="1">
    <source>
        <dbReference type="ARBA" id="ARBA00004123"/>
    </source>
</evidence>
<protein>
    <submittedName>
        <fullName evidence="6">Calmodulin-binding protein</fullName>
    </submittedName>
</protein>
<keyword evidence="4" id="KW-0539">Nucleus</keyword>
<sequence>MGQLTRGMKRCRLRENSELTCSASLLHRDFWLEALDEQHRYGFHLRAFHKVWKHEMTTAPRDRWTAESSFFHWLDHGHGKHLELPECTQQELRTTRVEYCDTAQRKEYEIQFVPDGEQVRVQYATSGRMVHTDECSKWIFVLDVSGRLFLGRKRKGRFHHSSFVSGAPIIAAGKIIIKNGVIIAIEPHSGHYKPALENLLALCSMLATHGVDINDVAFIKPKKWTCAWPFPPQPDLELEDFATASDTDYGADKSDSEEPHTLVLEQ</sequence>
<evidence type="ECO:0000256" key="3">
    <source>
        <dbReference type="ARBA" id="ARBA00022490"/>
    </source>
</evidence>
<dbReference type="AlphaFoldDB" id="A0A225WZI1"/>
<feature type="compositionally biased region" description="Basic and acidic residues" evidence="5">
    <location>
        <begin position="250"/>
        <end position="260"/>
    </location>
</feature>
<keyword evidence="3" id="KW-0963">Cytoplasm</keyword>